<feature type="domain" description="HTH tetR-type" evidence="3">
    <location>
        <begin position="13"/>
        <end position="73"/>
    </location>
</feature>
<dbReference type="PROSITE" id="PS50977">
    <property type="entry name" value="HTH_TETR_2"/>
    <property type="match status" value="1"/>
</dbReference>
<evidence type="ECO:0000256" key="2">
    <source>
        <dbReference type="PROSITE-ProRule" id="PRU00335"/>
    </source>
</evidence>
<dbReference type="Gene3D" id="1.10.357.10">
    <property type="entry name" value="Tetracycline Repressor, domain 2"/>
    <property type="match status" value="1"/>
</dbReference>
<dbReference type="SUPFAM" id="SSF46689">
    <property type="entry name" value="Homeodomain-like"/>
    <property type="match status" value="1"/>
</dbReference>
<evidence type="ECO:0000259" key="3">
    <source>
        <dbReference type="PROSITE" id="PS50977"/>
    </source>
</evidence>
<dbReference type="InterPro" id="IPR050109">
    <property type="entry name" value="HTH-type_TetR-like_transc_reg"/>
</dbReference>
<dbReference type="PRINTS" id="PR00455">
    <property type="entry name" value="HTHTETR"/>
</dbReference>
<dbReference type="Proteomes" id="UP000184543">
    <property type="component" value="Unassembled WGS sequence"/>
</dbReference>
<dbReference type="EMBL" id="FQYU01000015">
    <property type="protein sequence ID" value="SHJ98582.1"/>
    <property type="molecule type" value="Genomic_DNA"/>
</dbReference>
<evidence type="ECO:0000313" key="4">
    <source>
        <dbReference type="EMBL" id="SHJ98582.1"/>
    </source>
</evidence>
<feature type="DNA-binding region" description="H-T-H motif" evidence="2">
    <location>
        <begin position="36"/>
        <end position="55"/>
    </location>
</feature>
<dbReference type="GO" id="GO:0000976">
    <property type="term" value="F:transcription cis-regulatory region binding"/>
    <property type="evidence" value="ECO:0007669"/>
    <property type="project" value="TreeGrafter"/>
</dbReference>
<accession>A0A1M6NSN3</accession>
<dbReference type="GO" id="GO:0003700">
    <property type="term" value="F:DNA-binding transcription factor activity"/>
    <property type="evidence" value="ECO:0007669"/>
    <property type="project" value="TreeGrafter"/>
</dbReference>
<dbReference type="InterPro" id="IPR036271">
    <property type="entry name" value="Tet_transcr_reg_TetR-rel_C_sf"/>
</dbReference>
<sequence>MECLFQKDYICSVKKRESILRSALRLLVNNGVHNTPMSAIAKEAGTGMGTIYNYFENKDELINELYLYIKEKEKTVFVPFDENRPVKTQFEDYYANFLDFFMQNPLYYGLIVQLQASPIITEKSREEGNRSVRPFMELLLHGQKNRIIKDIPAEELVMFIGGAVLSYLRWYFDQNEGQVSISNQLQLVWDAIKE</sequence>
<dbReference type="InterPro" id="IPR001647">
    <property type="entry name" value="HTH_TetR"/>
</dbReference>
<protein>
    <submittedName>
        <fullName evidence="4">Transcriptional regulator, TetR family</fullName>
    </submittedName>
</protein>
<organism evidence="4 5">
    <name type="scientific">Pseudozobellia thermophila</name>
    <dbReference type="NCBI Taxonomy" id="192903"/>
    <lineage>
        <taxon>Bacteria</taxon>
        <taxon>Pseudomonadati</taxon>
        <taxon>Bacteroidota</taxon>
        <taxon>Flavobacteriia</taxon>
        <taxon>Flavobacteriales</taxon>
        <taxon>Flavobacteriaceae</taxon>
        <taxon>Pseudozobellia</taxon>
    </lineage>
</organism>
<dbReference type="AlphaFoldDB" id="A0A1M6NSN3"/>
<keyword evidence="5" id="KW-1185">Reference proteome</keyword>
<dbReference type="SUPFAM" id="SSF48498">
    <property type="entry name" value="Tetracyclin repressor-like, C-terminal domain"/>
    <property type="match status" value="1"/>
</dbReference>
<dbReference type="PANTHER" id="PTHR30055">
    <property type="entry name" value="HTH-TYPE TRANSCRIPTIONAL REGULATOR RUTR"/>
    <property type="match status" value="1"/>
</dbReference>
<name>A0A1M6NSN3_9FLAO</name>
<dbReference type="InterPro" id="IPR009057">
    <property type="entry name" value="Homeodomain-like_sf"/>
</dbReference>
<proteinExistence type="predicted"/>
<dbReference type="PANTHER" id="PTHR30055:SF207">
    <property type="entry name" value="HTH-TYPE TRANSCRIPTIONAL REPRESSOR FATR"/>
    <property type="match status" value="1"/>
</dbReference>
<dbReference type="Pfam" id="PF00440">
    <property type="entry name" value="TetR_N"/>
    <property type="match status" value="1"/>
</dbReference>
<evidence type="ECO:0000313" key="5">
    <source>
        <dbReference type="Proteomes" id="UP000184543"/>
    </source>
</evidence>
<reference evidence="5" key="1">
    <citation type="submission" date="2016-11" db="EMBL/GenBank/DDBJ databases">
        <authorList>
            <person name="Varghese N."/>
            <person name="Submissions S."/>
        </authorList>
    </citation>
    <scope>NUCLEOTIDE SEQUENCE [LARGE SCALE GENOMIC DNA]</scope>
    <source>
        <strain evidence="5">DSM 19858</strain>
    </source>
</reference>
<gene>
    <name evidence="4" type="ORF">SAMN04488513_11525</name>
</gene>
<keyword evidence="1 2" id="KW-0238">DNA-binding</keyword>
<dbReference type="STRING" id="192903.SAMN04488513_11525"/>
<evidence type="ECO:0000256" key="1">
    <source>
        <dbReference type="ARBA" id="ARBA00023125"/>
    </source>
</evidence>